<feature type="non-terminal residue" evidence="2">
    <location>
        <position position="300"/>
    </location>
</feature>
<dbReference type="Proteomes" id="UP000779574">
    <property type="component" value="Unassembled WGS sequence"/>
</dbReference>
<comment type="caution">
    <text evidence="2">The sequence shown here is derived from an EMBL/GenBank/DDBJ whole genome shotgun (WGS) entry which is preliminary data.</text>
</comment>
<reference evidence="2" key="2">
    <citation type="submission" date="2021-08" db="EMBL/GenBank/DDBJ databases">
        <authorList>
            <person name="Gostincar C."/>
            <person name="Sun X."/>
            <person name="Song Z."/>
            <person name="Gunde-Cimerman N."/>
        </authorList>
    </citation>
    <scope>NUCLEOTIDE SEQUENCE</scope>
    <source>
        <strain evidence="2">EXF-9911</strain>
    </source>
</reference>
<sequence length="300" mass="32865">MHFTDEQLDNDPELRPRVWGSESAFQQERLILLNNLADILHSQTDSPPSKPDELSLASPPSTIIAVDPEKTPRPTSSIFSSSTASSVTSPTRSVSSIFSLRFDSSSRLSIAGSGTASHTPIVFSSPQTSTFSFENAHASPLKVDSVMGSPIKFRSPSIFKRKNKKAEKKALEDSDSVTSSIKEGSISITSIKEGSILDYFKTATIKKKAKKSRSNKSDTYNDGKSIEPCESDDEHTVKEFDRSDSSSSMDSKGKEYVVERLGFGGVGEPQPVEHQYRFVKAQIEKIKGMFLGREGAKTKL</sequence>
<feature type="region of interest" description="Disordered" evidence="1">
    <location>
        <begin position="41"/>
        <end position="86"/>
    </location>
</feature>
<protein>
    <submittedName>
        <fullName evidence="2">Uncharacterized protein</fullName>
    </submittedName>
</protein>
<feature type="region of interest" description="Disordered" evidence="1">
    <location>
        <begin position="157"/>
        <end position="176"/>
    </location>
</feature>
<dbReference type="EMBL" id="JAHFXF010000166">
    <property type="protein sequence ID" value="KAG9694297.1"/>
    <property type="molecule type" value="Genomic_DNA"/>
</dbReference>
<feature type="region of interest" description="Disordered" evidence="1">
    <location>
        <begin position="206"/>
        <end position="253"/>
    </location>
</feature>
<evidence type="ECO:0000313" key="3">
    <source>
        <dbReference type="Proteomes" id="UP000779574"/>
    </source>
</evidence>
<feature type="compositionally biased region" description="Basic and acidic residues" evidence="1">
    <location>
        <begin position="234"/>
        <end position="244"/>
    </location>
</feature>
<feature type="compositionally biased region" description="Low complexity" evidence="1">
    <location>
        <begin position="73"/>
        <end position="86"/>
    </location>
</feature>
<feature type="region of interest" description="Disordered" evidence="1">
    <location>
        <begin position="1"/>
        <end position="20"/>
    </location>
</feature>
<feature type="compositionally biased region" description="Acidic residues" evidence="1">
    <location>
        <begin position="1"/>
        <end position="11"/>
    </location>
</feature>
<feature type="compositionally biased region" description="Basic and acidic residues" evidence="1">
    <location>
        <begin position="215"/>
        <end position="227"/>
    </location>
</feature>
<dbReference type="AlphaFoldDB" id="A0A9P8ELR5"/>
<evidence type="ECO:0000313" key="2">
    <source>
        <dbReference type="EMBL" id="KAG9694297.1"/>
    </source>
</evidence>
<name>A0A9P8ELR5_AURME</name>
<reference evidence="2" key="1">
    <citation type="journal article" date="2021" name="J Fungi (Basel)">
        <title>Virulence traits and population genomics of the black yeast Aureobasidium melanogenum.</title>
        <authorList>
            <person name="Cernosa A."/>
            <person name="Sun X."/>
            <person name="Gostincar C."/>
            <person name="Fang C."/>
            <person name="Gunde-Cimerman N."/>
            <person name="Song Z."/>
        </authorList>
    </citation>
    <scope>NUCLEOTIDE SEQUENCE</scope>
    <source>
        <strain evidence="2">EXF-9911</strain>
    </source>
</reference>
<organism evidence="2 3">
    <name type="scientific">Aureobasidium melanogenum</name>
    <name type="common">Aureobasidium pullulans var. melanogenum</name>
    <dbReference type="NCBI Taxonomy" id="46634"/>
    <lineage>
        <taxon>Eukaryota</taxon>
        <taxon>Fungi</taxon>
        <taxon>Dikarya</taxon>
        <taxon>Ascomycota</taxon>
        <taxon>Pezizomycotina</taxon>
        <taxon>Dothideomycetes</taxon>
        <taxon>Dothideomycetidae</taxon>
        <taxon>Dothideales</taxon>
        <taxon>Saccotheciaceae</taxon>
        <taxon>Aureobasidium</taxon>
    </lineage>
</organism>
<proteinExistence type="predicted"/>
<evidence type="ECO:0000256" key="1">
    <source>
        <dbReference type="SAM" id="MobiDB-lite"/>
    </source>
</evidence>
<accession>A0A9P8ELR5</accession>
<dbReference type="OrthoDB" id="3920367at2759"/>
<gene>
    <name evidence="2" type="ORF">KCU76_g5334</name>
</gene>